<reference evidence="2" key="1">
    <citation type="submission" date="2010-08" db="EMBL/GenBank/DDBJ databases">
        <authorList>
            <consortium name="Caenorhabditis japonica Sequencing Consortium"/>
            <person name="Wilson R.K."/>
        </authorList>
    </citation>
    <scope>NUCLEOTIDE SEQUENCE [LARGE SCALE GENOMIC DNA]</scope>
    <source>
        <strain evidence="2">DF5081</strain>
    </source>
</reference>
<dbReference type="InterPro" id="IPR009689">
    <property type="entry name" value="DUF1280"/>
</dbReference>
<name>A0A8R1HK54_CAEJA</name>
<dbReference type="Proteomes" id="UP000005237">
    <property type="component" value="Unassembled WGS sequence"/>
</dbReference>
<proteinExistence type="predicted"/>
<dbReference type="AlphaFoldDB" id="A0A8R1HK54"/>
<protein>
    <submittedName>
        <fullName evidence="1">Uncharacterized protein</fullName>
    </submittedName>
</protein>
<sequence length="94" mass="10863">MLNLTRGQFGTMKSLFREFGIVDPFPSRNQIGRIEGEYGDESFFEVVAMLSTDSEGNEKEVTVCRLKDVAQYVQLRVQELAFREKLLFNDTTKF</sequence>
<reference evidence="1" key="2">
    <citation type="submission" date="2022-06" db="UniProtKB">
        <authorList>
            <consortium name="EnsemblMetazoa"/>
        </authorList>
    </citation>
    <scope>IDENTIFICATION</scope>
    <source>
        <strain evidence="1">DF5081</strain>
    </source>
</reference>
<evidence type="ECO:0000313" key="2">
    <source>
        <dbReference type="Proteomes" id="UP000005237"/>
    </source>
</evidence>
<dbReference type="Pfam" id="PF06918">
    <property type="entry name" value="DUF1280"/>
    <property type="match status" value="1"/>
</dbReference>
<dbReference type="EnsemblMetazoa" id="CJA00760.1">
    <property type="protein sequence ID" value="CJA00760.1"/>
    <property type="gene ID" value="WBGene00119964"/>
</dbReference>
<evidence type="ECO:0000313" key="1">
    <source>
        <dbReference type="EnsemblMetazoa" id="CJA00760.1"/>
    </source>
</evidence>
<keyword evidence="2" id="KW-1185">Reference proteome</keyword>
<organism evidence="1 2">
    <name type="scientific">Caenorhabditis japonica</name>
    <dbReference type="NCBI Taxonomy" id="281687"/>
    <lineage>
        <taxon>Eukaryota</taxon>
        <taxon>Metazoa</taxon>
        <taxon>Ecdysozoa</taxon>
        <taxon>Nematoda</taxon>
        <taxon>Chromadorea</taxon>
        <taxon>Rhabditida</taxon>
        <taxon>Rhabditina</taxon>
        <taxon>Rhabditomorpha</taxon>
        <taxon>Rhabditoidea</taxon>
        <taxon>Rhabditidae</taxon>
        <taxon>Peloderinae</taxon>
        <taxon>Caenorhabditis</taxon>
    </lineage>
</organism>
<accession>A0A8R1HK54</accession>